<dbReference type="OrthoDB" id="5573798at2"/>
<dbReference type="EMBL" id="RXLQ01000037">
    <property type="protein sequence ID" value="RSZ55130.1"/>
    <property type="molecule type" value="Genomic_DNA"/>
</dbReference>
<dbReference type="Proteomes" id="UP000278085">
    <property type="component" value="Unassembled WGS sequence"/>
</dbReference>
<name>A0A430HC80_9BURK</name>
<organism evidence="1 2">
    <name type="scientific">Massilia atriviolacea</name>
    <dbReference type="NCBI Taxonomy" id="2495579"/>
    <lineage>
        <taxon>Bacteria</taxon>
        <taxon>Pseudomonadati</taxon>
        <taxon>Pseudomonadota</taxon>
        <taxon>Betaproteobacteria</taxon>
        <taxon>Burkholderiales</taxon>
        <taxon>Oxalobacteraceae</taxon>
        <taxon>Telluria group</taxon>
        <taxon>Massilia</taxon>
    </lineage>
</organism>
<dbReference type="Pfam" id="PF16245">
    <property type="entry name" value="DUF4902"/>
    <property type="match status" value="1"/>
</dbReference>
<keyword evidence="2" id="KW-1185">Reference proteome</keyword>
<dbReference type="Gene3D" id="3.10.450.610">
    <property type="match status" value="1"/>
</dbReference>
<reference evidence="1 2" key="1">
    <citation type="submission" date="2018-12" db="EMBL/GenBank/DDBJ databases">
        <authorList>
            <person name="Yang E."/>
        </authorList>
    </citation>
    <scope>NUCLEOTIDE SEQUENCE [LARGE SCALE GENOMIC DNA]</scope>
    <source>
        <strain evidence="1 2">SOD</strain>
    </source>
</reference>
<proteinExistence type="predicted"/>
<protein>
    <submittedName>
        <fullName evidence="1">DUF4902 domain-containing protein</fullName>
    </submittedName>
</protein>
<evidence type="ECO:0000313" key="1">
    <source>
        <dbReference type="EMBL" id="RSZ55130.1"/>
    </source>
</evidence>
<gene>
    <name evidence="1" type="ORF">EJB06_31065</name>
</gene>
<dbReference type="InterPro" id="IPR032598">
    <property type="entry name" value="RsaM-like"/>
</dbReference>
<accession>A0A430HC80</accession>
<sequence length="129" mass="13842">MLLLSCDGYVRTTLAHLKTHTLSHLVSGLDEDGPLLCADGATPTAITGYAEFVAEGPPALTIGWDWQMTVTDGAIGLNRVSEPRSNIMLLGDDGADLGPRASAILLQSLVDAFRWQDEVIGFVNLRYAK</sequence>
<comment type="caution">
    <text evidence="1">The sequence shown here is derived from an EMBL/GenBank/DDBJ whole genome shotgun (WGS) entry which is preliminary data.</text>
</comment>
<dbReference type="RefSeq" id="WP_126077895.1">
    <property type="nucleotide sequence ID" value="NZ_CP051166.1"/>
</dbReference>
<evidence type="ECO:0000313" key="2">
    <source>
        <dbReference type="Proteomes" id="UP000278085"/>
    </source>
</evidence>
<dbReference type="AlphaFoldDB" id="A0A430HC80"/>